<sequence>MGKLCAFYMSFLFCFSLIFFTSIFPQHVLANESKSSLAPALYVMGDSLLDSGNNNLLPTLAKANFLPYGHNFARGSTGRFTNGRTVADFIAEFLGLPYSPPYISSLRRWSTLTGFNYASATCGILPETGMYIGKCLNLGDQISLFERTVNVNLARQFESSTKMKDYLSKSIFVISIGSNDYINNYLQPNICASSLSYSPQSFAELLNDALFQHFQRLYKLGARKVVMFELGPIGCIPSVTRQHKHSGKCVEEINQLVNLFNTQLRTTLATLTSTLKGSAFVLGHLNGLGYDAIINSNAYGLTDSSNPCCITWQNGTSGCIPGSLPCRDADKHYFWDGFHLTEAIYSVLGRQCINDNKFCIPMSIKQLVQA</sequence>
<keyword evidence="6" id="KW-0442">Lipid degradation</keyword>
<evidence type="ECO:0000256" key="3">
    <source>
        <dbReference type="ARBA" id="ARBA00022525"/>
    </source>
</evidence>
<comment type="subcellular location">
    <subcellularLocation>
        <location evidence="1">Secreted</location>
    </subcellularLocation>
</comment>
<evidence type="ECO:0000256" key="4">
    <source>
        <dbReference type="ARBA" id="ARBA00022729"/>
    </source>
</evidence>
<evidence type="ECO:0000256" key="2">
    <source>
        <dbReference type="ARBA" id="ARBA00008668"/>
    </source>
</evidence>
<keyword evidence="4 8" id="KW-0732">Signal</keyword>
<accession>A0AAD8H5I6</accession>
<evidence type="ECO:0000256" key="1">
    <source>
        <dbReference type="ARBA" id="ARBA00004613"/>
    </source>
</evidence>
<organism evidence="9 10">
    <name type="scientific">Heracleum sosnowskyi</name>
    <dbReference type="NCBI Taxonomy" id="360622"/>
    <lineage>
        <taxon>Eukaryota</taxon>
        <taxon>Viridiplantae</taxon>
        <taxon>Streptophyta</taxon>
        <taxon>Embryophyta</taxon>
        <taxon>Tracheophyta</taxon>
        <taxon>Spermatophyta</taxon>
        <taxon>Magnoliopsida</taxon>
        <taxon>eudicotyledons</taxon>
        <taxon>Gunneridae</taxon>
        <taxon>Pentapetalae</taxon>
        <taxon>asterids</taxon>
        <taxon>campanulids</taxon>
        <taxon>Apiales</taxon>
        <taxon>Apiaceae</taxon>
        <taxon>Apioideae</taxon>
        <taxon>apioid superclade</taxon>
        <taxon>Tordylieae</taxon>
        <taxon>Tordyliinae</taxon>
        <taxon>Heracleum</taxon>
    </lineage>
</organism>
<name>A0AAD8H5I6_9APIA</name>
<dbReference type="Proteomes" id="UP001237642">
    <property type="component" value="Unassembled WGS sequence"/>
</dbReference>
<evidence type="ECO:0000313" key="9">
    <source>
        <dbReference type="EMBL" id="KAK1360012.1"/>
    </source>
</evidence>
<dbReference type="PANTHER" id="PTHR45650">
    <property type="entry name" value="GDSL-LIKE LIPASE/ACYLHYDROLASE-RELATED"/>
    <property type="match status" value="1"/>
</dbReference>
<gene>
    <name evidence="9" type="ORF">POM88_044486</name>
</gene>
<dbReference type="InterPro" id="IPR001087">
    <property type="entry name" value="GDSL"/>
</dbReference>
<proteinExistence type="inferred from homology"/>
<feature type="signal peptide" evidence="8">
    <location>
        <begin position="1"/>
        <end position="30"/>
    </location>
</feature>
<keyword evidence="10" id="KW-1185">Reference proteome</keyword>
<dbReference type="GO" id="GO:0016788">
    <property type="term" value="F:hydrolase activity, acting on ester bonds"/>
    <property type="evidence" value="ECO:0007669"/>
    <property type="project" value="InterPro"/>
</dbReference>
<protein>
    <submittedName>
        <fullName evidence="9">GDSL esterase/lipase 7</fullName>
    </submittedName>
</protein>
<evidence type="ECO:0000313" key="10">
    <source>
        <dbReference type="Proteomes" id="UP001237642"/>
    </source>
</evidence>
<dbReference type="EMBL" id="JAUIZM010000010">
    <property type="protein sequence ID" value="KAK1360012.1"/>
    <property type="molecule type" value="Genomic_DNA"/>
</dbReference>
<dbReference type="Gene3D" id="3.40.50.1110">
    <property type="entry name" value="SGNH hydrolase"/>
    <property type="match status" value="1"/>
</dbReference>
<dbReference type="AlphaFoldDB" id="A0AAD8H5I6"/>
<dbReference type="GO" id="GO:0016042">
    <property type="term" value="P:lipid catabolic process"/>
    <property type="evidence" value="ECO:0007669"/>
    <property type="project" value="UniProtKB-KW"/>
</dbReference>
<keyword evidence="5" id="KW-0378">Hydrolase</keyword>
<evidence type="ECO:0000256" key="7">
    <source>
        <dbReference type="ARBA" id="ARBA00023098"/>
    </source>
</evidence>
<reference evidence="9" key="2">
    <citation type="submission" date="2023-05" db="EMBL/GenBank/DDBJ databases">
        <authorList>
            <person name="Schelkunov M.I."/>
        </authorList>
    </citation>
    <scope>NUCLEOTIDE SEQUENCE</scope>
    <source>
        <strain evidence="9">Hsosn_3</strain>
        <tissue evidence="9">Leaf</tissue>
    </source>
</reference>
<dbReference type="Pfam" id="PF00657">
    <property type="entry name" value="Lipase_GDSL"/>
    <property type="match status" value="1"/>
</dbReference>
<feature type="chain" id="PRO_5042032413" evidence="8">
    <location>
        <begin position="31"/>
        <end position="370"/>
    </location>
</feature>
<dbReference type="InterPro" id="IPR051238">
    <property type="entry name" value="GDSL_esterase/lipase"/>
</dbReference>
<evidence type="ECO:0000256" key="5">
    <source>
        <dbReference type="ARBA" id="ARBA00022801"/>
    </source>
</evidence>
<dbReference type="CDD" id="cd01837">
    <property type="entry name" value="SGNH_plant_lipase_like"/>
    <property type="match status" value="1"/>
</dbReference>
<dbReference type="PANTHER" id="PTHR45650:SF14">
    <property type="entry name" value="GDSL ESTERASE_LIPASE 7-LIKE"/>
    <property type="match status" value="1"/>
</dbReference>
<dbReference type="InterPro" id="IPR035669">
    <property type="entry name" value="SGNH_plant_lipase-like"/>
</dbReference>
<reference evidence="9" key="1">
    <citation type="submission" date="2023-02" db="EMBL/GenBank/DDBJ databases">
        <title>Genome of toxic invasive species Heracleum sosnowskyi carries increased number of genes despite the absence of recent whole-genome duplications.</title>
        <authorList>
            <person name="Schelkunov M."/>
            <person name="Shtratnikova V."/>
            <person name="Makarenko M."/>
            <person name="Klepikova A."/>
            <person name="Omelchenko D."/>
            <person name="Novikova G."/>
            <person name="Obukhova E."/>
            <person name="Bogdanov V."/>
            <person name="Penin A."/>
            <person name="Logacheva M."/>
        </authorList>
    </citation>
    <scope>NUCLEOTIDE SEQUENCE</scope>
    <source>
        <strain evidence="9">Hsosn_3</strain>
        <tissue evidence="9">Leaf</tissue>
    </source>
</reference>
<dbReference type="GO" id="GO:0005576">
    <property type="term" value="C:extracellular region"/>
    <property type="evidence" value="ECO:0007669"/>
    <property type="project" value="UniProtKB-SubCell"/>
</dbReference>
<keyword evidence="3" id="KW-0964">Secreted</keyword>
<dbReference type="InterPro" id="IPR036514">
    <property type="entry name" value="SGNH_hydro_sf"/>
</dbReference>
<evidence type="ECO:0000256" key="8">
    <source>
        <dbReference type="SAM" id="SignalP"/>
    </source>
</evidence>
<comment type="caution">
    <text evidence="9">The sequence shown here is derived from an EMBL/GenBank/DDBJ whole genome shotgun (WGS) entry which is preliminary data.</text>
</comment>
<keyword evidence="7" id="KW-0443">Lipid metabolism</keyword>
<evidence type="ECO:0000256" key="6">
    <source>
        <dbReference type="ARBA" id="ARBA00022963"/>
    </source>
</evidence>
<comment type="similarity">
    <text evidence="2">Belongs to the 'GDSL' lipolytic enzyme family.</text>
</comment>